<accession>A0A2W5FIL0</accession>
<keyword evidence="1 4" id="KW-0808">Transferase</keyword>
<evidence type="ECO:0000256" key="2">
    <source>
        <dbReference type="ARBA" id="ARBA00022695"/>
    </source>
</evidence>
<proteinExistence type="predicted"/>
<organism evidence="4 5">
    <name type="scientific">Micavibrio aeruginosavorus</name>
    <dbReference type="NCBI Taxonomy" id="349221"/>
    <lineage>
        <taxon>Bacteria</taxon>
        <taxon>Pseudomonadati</taxon>
        <taxon>Bdellovibrionota</taxon>
        <taxon>Bdellovibrionia</taxon>
        <taxon>Bdellovibrionales</taxon>
        <taxon>Pseudobdellovibrionaceae</taxon>
        <taxon>Micavibrio</taxon>
    </lineage>
</organism>
<dbReference type="GO" id="GO:0008690">
    <property type="term" value="F:3-deoxy-manno-octulosonate cytidylyltransferase activity"/>
    <property type="evidence" value="ECO:0007669"/>
    <property type="project" value="InterPro"/>
</dbReference>
<keyword evidence="3" id="KW-0448">Lipopolysaccharide biosynthesis</keyword>
<keyword evidence="2 4" id="KW-0548">Nucleotidyltransferase</keyword>
<evidence type="ECO:0000313" key="4">
    <source>
        <dbReference type="EMBL" id="PZP55108.1"/>
    </source>
</evidence>
<dbReference type="GO" id="GO:0009103">
    <property type="term" value="P:lipopolysaccharide biosynthetic process"/>
    <property type="evidence" value="ECO:0007669"/>
    <property type="project" value="UniProtKB-KW"/>
</dbReference>
<gene>
    <name evidence="4" type="primary">kdsB</name>
    <name evidence="4" type="ORF">DI586_07875</name>
</gene>
<dbReference type="Proteomes" id="UP000249739">
    <property type="component" value="Unassembled WGS sequence"/>
</dbReference>
<protein>
    <submittedName>
        <fullName evidence="4">3-deoxy-manno-octulosonate cytidylyltransferase</fullName>
    </submittedName>
</protein>
<sequence>MVGKTVMIAIIIPARYASTRFPGKPLAVLGGKPILSHVYGNAIKAAEGLDNVTVTVATDDERIASLCAETGMHYLKTSPDCHTGTDRVIEAASLLPEMPSFVLNMQGDAPFTPPDFVRAMIDEHLADPSADIITPVTQMSWEALDKLREDKKTTPFSGTTAALDPNRNALWFSKNIIPAIRKEDRSKALSPVYRHIGLYGYRMDALQQYKTLAPSFYEELEGLEQLRALENGLRIKAVIVDYKGRPSMSGIDSPEDLIRAEQLLNA</sequence>
<dbReference type="InterPro" id="IPR003329">
    <property type="entry name" value="Cytidylyl_trans"/>
</dbReference>
<dbReference type="NCBIfam" id="NF003952">
    <property type="entry name" value="PRK05450.1-5"/>
    <property type="match status" value="1"/>
</dbReference>
<dbReference type="AlphaFoldDB" id="A0A2W5FIL0"/>
<comment type="caution">
    <text evidence="4">The sequence shown here is derived from an EMBL/GenBank/DDBJ whole genome shotgun (WGS) entry which is preliminary data.</text>
</comment>
<dbReference type="CDD" id="cd02517">
    <property type="entry name" value="CMP-KDO-Synthetase"/>
    <property type="match status" value="1"/>
</dbReference>
<dbReference type="InterPro" id="IPR004528">
    <property type="entry name" value="KdsB"/>
</dbReference>
<name>A0A2W5FIL0_9BACT</name>
<dbReference type="Gene3D" id="3.90.550.10">
    <property type="entry name" value="Spore Coat Polysaccharide Biosynthesis Protein SpsA, Chain A"/>
    <property type="match status" value="1"/>
</dbReference>
<reference evidence="4 5" key="1">
    <citation type="submission" date="2017-08" db="EMBL/GenBank/DDBJ databases">
        <title>Infants hospitalized years apart are colonized by the same room-sourced microbial strains.</title>
        <authorList>
            <person name="Brooks B."/>
            <person name="Olm M.R."/>
            <person name="Firek B.A."/>
            <person name="Baker R."/>
            <person name="Thomas B.C."/>
            <person name="Morowitz M.J."/>
            <person name="Banfield J.F."/>
        </authorList>
    </citation>
    <scope>NUCLEOTIDE SEQUENCE [LARGE SCALE GENOMIC DNA]</scope>
    <source>
        <strain evidence="4">S2_006_000_R2_64</strain>
    </source>
</reference>
<dbReference type="EMBL" id="QFOT01000088">
    <property type="protein sequence ID" value="PZP55108.1"/>
    <property type="molecule type" value="Genomic_DNA"/>
</dbReference>
<dbReference type="Pfam" id="PF02348">
    <property type="entry name" value="CTP_transf_3"/>
    <property type="match status" value="1"/>
</dbReference>
<dbReference type="SUPFAM" id="SSF53448">
    <property type="entry name" value="Nucleotide-diphospho-sugar transferases"/>
    <property type="match status" value="1"/>
</dbReference>
<evidence type="ECO:0000313" key="5">
    <source>
        <dbReference type="Proteomes" id="UP000249739"/>
    </source>
</evidence>
<evidence type="ECO:0000256" key="3">
    <source>
        <dbReference type="ARBA" id="ARBA00022985"/>
    </source>
</evidence>
<evidence type="ECO:0000256" key="1">
    <source>
        <dbReference type="ARBA" id="ARBA00022679"/>
    </source>
</evidence>
<dbReference type="InterPro" id="IPR029044">
    <property type="entry name" value="Nucleotide-diphossugar_trans"/>
</dbReference>
<dbReference type="NCBIfam" id="TIGR00466">
    <property type="entry name" value="kdsB"/>
    <property type="match status" value="1"/>
</dbReference>
<dbReference type="NCBIfam" id="NF003950">
    <property type="entry name" value="PRK05450.1-3"/>
    <property type="match status" value="1"/>
</dbReference>
<dbReference type="GO" id="GO:0005829">
    <property type="term" value="C:cytosol"/>
    <property type="evidence" value="ECO:0007669"/>
    <property type="project" value="TreeGrafter"/>
</dbReference>
<dbReference type="PANTHER" id="PTHR42866">
    <property type="entry name" value="3-DEOXY-MANNO-OCTULOSONATE CYTIDYLYLTRANSFERASE"/>
    <property type="match status" value="1"/>
</dbReference>
<dbReference type="PANTHER" id="PTHR42866:SF2">
    <property type="entry name" value="3-DEOXY-MANNO-OCTULOSONATE CYTIDYLYLTRANSFERASE, MITOCHONDRIAL"/>
    <property type="match status" value="1"/>
</dbReference>